<sequence>MSAVFGPQRTCSVELNGDSILFGFDPASATGRNAQTPAQRIVFKRPGWVVDDRTAAGLRVYDLVRGYEEPFENAPPYLFPRGPQGPFDTEPHASRIVVFQAGVNDHARPGFDLEQFEADYRGLIRVVRSLGRAAVVTGLTPVSDKIFGPEALATMRAINEVIHQVAKDTRTLHARWDSMPFSVDTDTTDGIHPTQAASDRLTDRLTTTLDRAFRLGA</sequence>
<keyword evidence="2" id="KW-0378">Hydrolase</keyword>
<dbReference type="OrthoDB" id="8814416at2"/>
<dbReference type="EMBL" id="FMZC01000002">
    <property type="protein sequence ID" value="SDC59158.1"/>
    <property type="molecule type" value="Genomic_DNA"/>
</dbReference>
<feature type="domain" description="SGNH hydrolase-type esterase" evidence="1">
    <location>
        <begin position="17"/>
        <end position="197"/>
    </location>
</feature>
<dbReference type="AlphaFoldDB" id="A0A1G6MU78"/>
<dbReference type="Pfam" id="PF13472">
    <property type="entry name" value="Lipase_GDSL_2"/>
    <property type="match status" value="1"/>
</dbReference>
<evidence type="ECO:0000313" key="3">
    <source>
        <dbReference type="Proteomes" id="UP000198781"/>
    </source>
</evidence>
<dbReference type="RefSeq" id="WP_092740972.1">
    <property type="nucleotide sequence ID" value="NZ_FMZC01000002.1"/>
</dbReference>
<dbReference type="InterPro" id="IPR036514">
    <property type="entry name" value="SGNH_hydro_sf"/>
</dbReference>
<dbReference type="STRING" id="187868.SAMN05192589_102514"/>
<proteinExistence type="predicted"/>
<dbReference type="Gene3D" id="3.40.50.1110">
    <property type="entry name" value="SGNH hydrolase"/>
    <property type="match status" value="1"/>
</dbReference>
<keyword evidence="3" id="KW-1185">Reference proteome</keyword>
<gene>
    <name evidence="2" type="ORF">SAMN05192589_102514</name>
</gene>
<dbReference type="GO" id="GO:0016788">
    <property type="term" value="F:hydrolase activity, acting on ester bonds"/>
    <property type="evidence" value="ECO:0007669"/>
    <property type="project" value="UniProtKB-ARBA"/>
</dbReference>
<organism evidence="2 3">
    <name type="scientific">Paracidovorax valerianellae</name>
    <dbReference type="NCBI Taxonomy" id="187868"/>
    <lineage>
        <taxon>Bacteria</taxon>
        <taxon>Pseudomonadati</taxon>
        <taxon>Pseudomonadota</taxon>
        <taxon>Betaproteobacteria</taxon>
        <taxon>Burkholderiales</taxon>
        <taxon>Comamonadaceae</taxon>
        <taxon>Paracidovorax</taxon>
    </lineage>
</organism>
<dbReference type="CDD" id="cd00229">
    <property type="entry name" value="SGNH_hydrolase"/>
    <property type="match status" value="1"/>
</dbReference>
<dbReference type="SUPFAM" id="SSF52266">
    <property type="entry name" value="SGNH hydrolase"/>
    <property type="match status" value="1"/>
</dbReference>
<evidence type="ECO:0000313" key="2">
    <source>
        <dbReference type="EMBL" id="SDC59158.1"/>
    </source>
</evidence>
<dbReference type="InterPro" id="IPR013830">
    <property type="entry name" value="SGNH_hydro"/>
</dbReference>
<name>A0A1G6MU78_9BURK</name>
<accession>A0A1G6MU78</accession>
<protein>
    <submittedName>
        <fullName evidence="2">GDSL-like Lipase/Acylhydrolase family protein</fullName>
    </submittedName>
</protein>
<evidence type="ECO:0000259" key="1">
    <source>
        <dbReference type="Pfam" id="PF13472"/>
    </source>
</evidence>
<dbReference type="Proteomes" id="UP000198781">
    <property type="component" value="Unassembled WGS sequence"/>
</dbReference>
<reference evidence="2 3" key="1">
    <citation type="submission" date="2016-10" db="EMBL/GenBank/DDBJ databases">
        <authorList>
            <person name="de Groot N.N."/>
        </authorList>
    </citation>
    <scope>NUCLEOTIDE SEQUENCE [LARGE SCALE GENOMIC DNA]</scope>
    <source>
        <strain evidence="2 3">DSM 16619</strain>
    </source>
</reference>